<dbReference type="GeneTree" id="ENSGT00960000187636"/>
<organism evidence="1 2">
    <name type="scientific">Gorilla gorilla gorilla</name>
    <name type="common">Western lowland gorilla</name>
    <dbReference type="NCBI Taxonomy" id="9595"/>
    <lineage>
        <taxon>Eukaryota</taxon>
        <taxon>Metazoa</taxon>
        <taxon>Chordata</taxon>
        <taxon>Craniata</taxon>
        <taxon>Vertebrata</taxon>
        <taxon>Euteleostomi</taxon>
        <taxon>Mammalia</taxon>
        <taxon>Eutheria</taxon>
        <taxon>Euarchontoglires</taxon>
        <taxon>Primates</taxon>
        <taxon>Haplorrhini</taxon>
        <taxon>Catarrhini</taxon>
        <taxon>Hominidae</taxon>
        <taxon>Gorilla</taxon>
    </lineage>
</organism>
<protein>
    <submittedName>
        <fullName evidence="1">Uncharacterized protein</fullName>
    </submittedName>
</protein>
<proteinExistence type="predicted"/>
<dbReference type="InParanoid" id="A0A2I2YET2"/>
<reference evidence="1" key="3">
    <citation type="submission" date="2025-08" db="UniProtKB">
        <authorList>
            <consortium name="Ensembl"/>
        </authorList>
    </citation>
    <scope>IDENTIFICATION</scope>
</reference>
<name>A0A2I2YET2_GORGO</name>
<dbReference type="OMA" id="AKPILFI"/>
<keyword evidence="2" id="KW-1185">Reference proteome</keyword>
<dbReference type="Bgee" id="ENSGGOG00000042176">
    <property type="expression patterns" value="Expressed in adult mammalian kidney and 1 other cell type or tissue"/>
</dbReference>
<reference evidence="1" key="4">
    <citation type="submission" date="2025-09" db="UniProtKB">
        <authorList>
            <consortium name="Ensembl"/>
        </authorList>
    </citation>
    <scope>IDENTIFICATION</scope>
</reference>
<reference evidence="2" key="1">
    <citation type="submission" date="2011-05" db="EMBL/GenBank/DDBJ databases">
        <title>Insights into the evolution of the great apes provided by the gorilla genome.</title>
        <authorList>
            <person name="Scally A."/>
        </authorList>
    </citation>
    <scope>NUCLEOTIDE SEQUENCE [LARGE SCALE GENOMIC DNA]</scope>
</reference>
<accession>A0A2I2YET2</accession>
<dbReference type="EMBL" id="CABD030019122">
    <property type="status" value="NOT_ANNOTATED_CDS"/>
    <property type="molecule type" value="Genomic_DNA"/>
</dbReference>
<dbReference type="AlphaFoldDB" id="A0A2I2YET2"/>
<reference evidence="1 2" key="2">
    <citation type="journal article" date="2012" name="Nature">
        <title>Insights into hominid evolution from the gorilla genome sequence.</title>
        <authorList>
            <person name="Scally A."/>
            <person name="Dutheil J.Y."/>
            <person name="Hillier L.W."/>
            <person name="Jordan G.E."/>
            <person name="Goodhead I."/>
            <person name="Herrero J."/>
            <person name="Hobolth A."/>
            <person name="Lappalainen T."/>
            <person name="Mailund T."/>
            <person name="Marques-Bonet T."/>
            <person name="McCarthy S."/>
            <person name="Montgomery S.H."/>
            <person name="Schwalie P.C."/>
            <person name="Tang Y.A."/>
            <person name="Ward M.C."/>
            <person name="Xue Y."/>
            <person name="Yngvadottir B."/>
            <person name="Alkan C."/>
            <person name="Andersen L.N."/>
            <person name="Ayub Q."/>
            <person name="Ball E.V."/>
            <person name="Beal K."/>
            <person name="Bradley B.J."/>
            <person name="Chen Y."/>
            <person name="Clee C.M."/>
            <person name="Fitzgerald S."/>
            <person name="Graves T.A."/>
            <person name="Gu Y."/>
            <person name="Heath P."/>
            <person name="Heger A."/>
            <person name="Karakoc E."/>
            <person name="Kolb-Kokocinski A."/>
            <person name="Laird G.K."/>
            <person name="Lunter G."/>
            <person name="Meader S."/>
            <person name="Mort M."/>
            <person name="Mullikin J.C."/>
            <person name="Munch K."/>
            <person name="O'Connor T.D."/>
            <person name="Phillips A.D."/>
            <person name="Prado-Martinez J."/>
            <person name="Rogers A.S."/>
            <person name="Sajjadian S."/>
            <person name="Schmidt D."/>
            <person name="Shaw K."/>
            <person name="Simpson J.T."/>
            <person name="Stenson P.D."/>
            <person name="Turner D.J."/>
            <person name="Vigilant L."/>
            <person name="Vilella A.J."/>
            <person name="Whitener W."/>
            <person name="Zhu B."/>
            <person name="Cooper D.N."/>
            <person name="de Jong P."/>
            <person name="Dermitzakis E.T."/>
            <person name="Eichler E.E."/>
            <person name="Flicek P."/>
            <person name="Goldman N."/>
            <person name="Mundy N.I."/>
            <person name="Ning Z."/>
            <person name="Odom D.T."/>
            <person name="Ponting C.P."/>
            <person name="Quail M.A."/>
            <person name="Ryder O.A."/>
            <person name="Searle S.M."/>
            <person name="Warren W.C."/>
            <person name="Wilson R.K."/>
            <person name="Schierup M.H."/>
            <person name="Rogers J."/>
            <person name="Tyler-Smith C."/>
            <person name="Durbin R."/>
        </authorList>
    </citation>
    <scope>NUCLEOTIDE SEQUENCE [LARGE SCALE GENOMIC DNA]</scope>
</reference>
<dbReference type="Ensembl" id="ENSGGOT00000061433.1">
    <property type="protein sequence ID" value="ENSGGOP00000033433.1"/>
    <property type="gene ID" value="ENSGGOG00000042176.1"/>
</dbReference>
<evidence type="ECO:0000313" key="2">
    <source>
        <dbReference type="Proteomes" id="UP000001519"/>
    </source>
</evidence>
<evidence type="ECO:0000313" key="1">
    <source>
        <dbReference type="Ensembl" id="ENSGGOP00000033433.1"/>
    </source>
</evidence>
<sequence length="51" mass="5810">MKLHTSRGLVALELCHAAALAKPILFILDSSQYRMLDEDMFNLIECHKGHK</sequence>
<dbReference type="Proteomes" id="UP000001519">
    <property type="component" value="Chromosome 2B"/>
</dbReference>